<keyword evidence="3" id="KW-0547">Nucleotide-binding</keyword>
<evidence type="ECO:0000256" key="3">
    <source>
        <dbReference type="ARBA" id="ARBA00022741"/>
    </source>
</evidence>
<protein>
    <submittedName>
        <fullName evidence="6">P-loop containing nucleoside triphosphate hydrolase protein</fullName>
    </submittedName>
</protein>
<reference evidence="6" key="1">
    <citation type="journal article" date="2020" name="New Phytol.">
        <title>Comparative genomics reveals dynamic genome evolution in host specialist ectomycorrhizal fungi.</title>
        <authorList>
            <person name="Lofgren L.A."/>
            <person name="Nguyen N.H."/>
            <person name="Vilgalys R."/>
            <person name="Ruytinx J."/>
            <person name="Liao H.L."/>
            <person name="Branco S."/>
            <person name="Kuo A."/>
            <person name="LaButti K."/>
            <person name="Lipzen A."/>
            <person name="Andreopoulos W."/>
            <person name="Pangilinan J."/>
            <person name="Riley R."/>
            <person name="Hundley H."/>
            <person name="Na H."/>
            <person name="Barry K."/>
            <person name="Grigoriev I.V."/>
            <person name="Stajich J.E."/>
            <person name="Kennedy P.G."/>
        </authorList>
    </citation>
    <scope>NUCLEOTIDE SEQUENCE</scope>
    <source>
        <strain evidence="6">FC203</strain>
    </source>
</reference>
<dbReference type="AlphaFoldDB" id="A0AAD4DPP4"/>
<dbReference type="EMBL" id="JABBWK010000178">
    <property type="protein sequence ID" value="KAG1888473.1"/>
    <property type="molecule type" value="Genomic_DNA"/>
</dbReference>
<dbReference type="Pfam" id="PF00005">
    <property type="entry name" value="ABC_tran"/>
    <property type="match status" value="1"/>
</dbReference>
<dbReference type="Gene3D" id="3.40.50.300">
    <property type="entry name" value="P-loop containing nucleotide triphosphate hydrolases"/>
    <property type="match status" value="1"/>
</dbReference>
<accession>A0AAD4DPP4</accession>
<dbReference type="GO" id="GO:0016020">
    <property type="term" value="C:membrane"/>
    <property type="evidence" value="ECO:0007669"/>
    <property type="project" value="UniProtKB-SubCell"/>
</dbReference>
<evidence type="ECO:0000256" key="4">
    <source>
        <dbReference type="ARBA" id="ARBA00022840"/>
    </source>
</evidence>
<dbReference type="InterPro" id="IPR003439">
    <property type="entry name" value="ABC_transporter-like_ATP-bd"/>
</dbReference>
<dbReference type="GO" id="GO:0016887">
    <property type="term" value="F:ATP hydrolysis activity"/>
    <property type="evidence" value="ECO:0007669"/>
    <property type="project" value="InterPro"/>
</dbReference>
<evidence type="ECO:0000256" key="1">
    <source>
        <dbReference type="ARBA" id="ARBA00004141"/>
    </source>
</evidence>
<comment type="subcellular location">
    <subcellularLocation>
        <location evidence="1">Membrane</location>
        <topology evidence="1">Multi-pass membrane protein</topology>
    </subcellularLocation>
</comment>
<dbReference type="InterPro" id="IPR050173">
    <property type="entry name" value="ABC_transporter_C-like"/>
</dbReference>
<dbReference type="Proteomes" id="UP001195769">
    <property type="component" value="Unassembled WGS sequence"/>
</dbReference>
<dbReference type="PANTHER" id="PTHR24223:SF456">
    <property type="entry name" value="MULTIDRUG RESISTANCE-ASSOCIATED PROTEIN LETHAL(2)03659"/>
    <property type="match status" value="1"/>
</dbReference>
<gene>
    <name evidence="6" type="ORF">F5891DRAFT_1217226</name>
</gene>
<dbReference type="InterPro" id="IPR027417">
    <property type="entry name" value="P-loop_NTPase"/>
</dbReference>
<keyword evidence="6" id="KW-0378">Hydrolase</keyword>
<dbReference type="GeneID" id="64663633"/>
<keyword evidence="4" id="KW-0067">ATP-binding</keyword>
<feature type="domain" description="ABC transporter" evidence="5">
    <location>
        <begin position="3"/>
        <end position="92"/>
    </location>
</feature>
<dbReference type="GO" id="GO:0042626">
    <property type="term" value="F:ATPase-coupled transmembrane transporter activity"/>
    <property type="evidence" value="ECO:0007669"/>
    <property type="project" value="TreeGrafter"/>
</dbReference>
<feature type="non-terminal residue" evidence="6">
    <location>
        <position position="152"/>
    </location>
</feature>
<feature type="non-terminal residue" evidence="6">
    <location>
        <position position="1"/>
    </location>
</feature>
<evidence type="ECO:0000259" key="5">
    <source>
        <dbReference type="Pfam" id="PF00005"/>
    </source>
</evidence>
<evidence type="ECO:0000313" key="6">
    <source>
        <dbReference type="EMBL" id="KAG1888473.1"/>
    </source>
</evidence>
<name>A0AAD4DPP4_9AGAM</name>
<dbReference type="PANTHER" id="PTHR24223">
    <property type="entry name" value="ATP-BINDING CASSETTE SUB-FAMILY C"/>
    <property type="match status" value="1"/>
</dbReference>
<dbReference type="SUPFAM" id="SSF52540">
    <property type="entry name" value="P-loop containing nucleoside triphosphate hydrolases"/>
    <property type="match status" value="1"/>
</dbReference>
<evidence type="ECO:0000313" key="7">
    <source>
        <dbReference type="Proteomes" id="UP001195769"/>
    </source>
</evidence>
<dbReference type="GO" id="GO:0005524">
    <property type="term" value="F:ATP binding"/>
    <property type="evidence" value="ECO:0007669"/>
    <property type="project" value="UniProtKB-KW"/>
</dbReference>
<organism evidence="6 7">
    <name type="scientific">Suillus fuscotomentosus</name>
    <dbReference type="NCBI Taxonomy" id="1912939"/>
    <lineage>
        <taxon>Eukaryota</taxon>
        <taxon>Fungi</taxon>
        <taxon>Dikarya</taxon>
        <taxon>Basidiomycota</taxon>
        <taxon>Agaricomycotina</taxon>
        <taxon>Agaricomycetes</taxon>
        <taxon>Agaricomycetidae</taxon>
        <taxon>Boletales</taxon>
        <taxon>Suillineae</taxon>
        <taxon>Suillaceae</taxon>
        <taxon>Suillus</taxon>
    </lineage>
</organism>
<evidence type="ECO:0000256" key="2">
    <source>
        <dbReference type="ARBA" id="ARBA00009726"/>
    </source>
</evidence>
<sequence>FGSRIGYCPQTAWIQNATLRDNITFGQPFEKDRYWRIIETACLLPNLQLLPDGDLTEIEEKGINLSGGQKQRVNIARALYFEPEIVIFDDPLSAVDANVGKSLFQDAIVGALRNRGVTVILVTHVIHFLSQVDYIYTLNGVFMVSGTYEDLV</sequence>
<dbReference type="RefSeq" id="XP_041217168.1">
    <property type="nucleotide sequence ID" value="XM_041369335.1"/>
</dbReference>
<comment type="caution">
    <text evidence="6">The sequence shown here is derived from an EMBL/GenBank/DDBJ whole genome shotgun (WGS) entry which is preliminary data.</text>
</comment>
<proteinExistence type="inferred from homology"/>
<comment type="similarity">
    <text evidence="2">Belongs to the ABC transporter superfamily. ABCC family. Conjugate transporter (TC 3.A.1.208) subfamily.</text>
</comment>
<keyword evidence="7" id="KW-1185">Reference proteome</keyword>